<keyword evidence="2" id="KW-1133">Transmembrane helix</keyword>
<evidence type="ECO:0000256" key="2">
    <source>
        <dbReference type="SAM" id="Phobius"/>
    </source>
</evidence>
<accession>A0A1R4IIN2</accession>
<sequence length="97" mass="9725">MIAVLALARLLAGIVQAPQTAELWAVIAALGAIGIAGGLLLGRAVSNGIRLPSGVDAPPRRCDPVRSSAPLRPQIAPDAAGRPRPRAPGTPTTPAIA</sequence>
<feature type="region of interest" description="Disordered" evidence="1">
    <location>
        <begin position="52"/>
        <end position="97"/>
    </location>
</feature>
<keyword evidence="4" id="KW-1185">Reference proteome</keyword>
<protein>
    <submittedName>
        <fullName evidence="3">Uncharacterized protein</fullName>
    </submittedName>
</protein>
<name>A0A1R4IIN2_9MICO</name>
<organism evidence="3 4">
    <name type="scientific">Mycetocola reblochoni REB411</name>
    <dbReference type="NCBI Taxonomy" id="1255698"/>
    <lineage>
        <taxon>Bacteria</taxon>
        <taxon>Bacillati</taxon>
        <taxon>Actinomycetota</taxon>
        <taxon>Actinomycetes</taxon>
        <taxon>Micrococcales</taxon>
        <taxon>Microbacteriaceae</taxon>
        <taxon>Mycetocola</taxon>
    </lineage>
</organism>
<proteinExistence type="predicted"/>
<reference evidence="4" key="1">
    <citation type="submission" date="2017-02" db="EMBL/GenBank/DDBJ databases">
        <authorList>
            <person name="Dridi B."/>
        </authorList>
    </citation>
    <scope>NUCLEOTIDE SEQUENCE [LARGE SCALE GENOMIC DNA]</scope>
    <source>
        <strain evidence="4">EB411</strain>
    </source>
</reference>
<dbReference type="RefSeq" id="WP_087136011.1">
    <property type="nucleotide sequence ID" value="NZ_FUKR01000010.1"/>
</dbReference>
<evidence type="ECO:0000313" key="4">
    <source>
        <dbReference type="Proteomes" id="UP000196778"/>
    </source>
</evidence>
<gene>
    <name evidence="3" type="ORF">FM119_01960</name>
</gene>
<dbReference type="EMBL" id="FUKR01000010">
    <property type="protein sequence ID" value="SJN19579.1"/>
    <property type="molecule type" value="Genomic_DNA"/>
</dbReference>
<evidence type="ECO:0000256" key="1">
    <source>
        <dbReference type="SAM" id="MobiDB-lite"/>
    </source>
</evidence>
<dbReference type="Proteomes" id="UP000196778">
    <property type="component" value="Unassembled WGS sequence"/>
</dbReference>
<dbReference type="Pfam" id="PF19950">
    <property type="entry name" value="DUF6412"/>
    <property type="match status" value="1"/>
</dbReference>
<keyword evidence="2" id="KW-0472">Membrane</keyword>
<dbReference type="AlphaFoldDB" id="A0A1R4IIN2"/>
<evidence type="ECO:0000313" key="3">
    <source>
        <dbReference type="EMBL" id="SJN19579.1"/>
    </source>
</evidence>
<feature type="transmembrane region" description="Helical" evidence="2">
    <location>
        <begin position="23"/>
        <end position="42"/>
    </location>
</feature>
<dbReference type="InterPro" id="IPR045635">
    <property type="entry name" value="DUF6412"/>
</dbReference>
<feature type="compositionally biased region" description="Low complexity" evidence="1">
    <location>
        <begin position="75"/>
        <end position="97"/>
    </location>
</feature>
<keyword evidence="2" id="KW-0812">Transmembrane</keyword>